<evidence type="ECO:0000256" key="1">
    <source>
        <dbReference type="SAM" id="MobiDB-lite"/>
    </source>
</evidence>
<dbReference type="Gene3D" id="3.90.1690.10">
    <property type="entry name" value="phage-related protein like domain"/>
    <property type="match status" value="1"/>
</dbReference>
<dbReference type="InterPro" id="IPR053738">
    <property type="entry name" value="Lambda_capsid_assembly"/>
</dbReference>
<dbReference type="EMBL" id="AKFP01000010">
    <property type="protein sequence ID" value="EJN56379.1"/>
    <property type="molecule type" value="Genomic_DNA"/>
</dbReference>
<dbReference type="PATRIC" id="fig|1185325.3.peg.640"/>
<evidence type="ECO:0008006" key="4">
    <source>
        <dbReference type="Google" id="ProtNLM"/>
    </source>
</evidence>
<proteinExistence type="predicted"/>
<accession>J3JC82</accession>
<dbReference type="Pfam" id="PF03864">
    <property type="entry name" value="Phage_cap_E"/>
    <property type="match status" value="1"/>
</dbReference>
<name>J3JC82_9LACO</name>
<gene>
    <name evidence="2" type="ORF">A11Y_164511</name>
</gene>
<evidence type="ECO:0000313" key="2">
    <source>
        <dbReference type="EMBL" id="EJN56379.1"/>
    </source>
</evidence>
<reference evidence="2 3" key="1">
    <citation type="submission" date="2012-05" db="EMBL/GenBank/DDBJ databases">
        <title>Complete Genome Sequence of Lactobacillus coryniformis CECT5711.</title>
        <authorList>
            <person name="Rodriguez J.M."/>
        </authorList>
    </citation>
    <scope>NUCLEOTIDE SEQUENCE [LARGE SCALE GENOMIC DNA]</scope>
    <source>
        <strain evidence="3">CECT5711</strain>
    </source>
</reference>
<evidence type="ECO:0000313" key="3">
    <source>
        <dbReference type="Proteomes" id="UP000007271"/>
    </source>
</evidence>
<organism evidence="2 3">
    <name type="scientific">Loigolactobacillus coryniformis subsp. coryniformis CECT 5711</name>
    <dbReference type="NCBI Taxonomy" id="1185325"/>
    <lineage>
        <taxon>Bacteria</taxon>
        <taxon>Bacillati</taxon>
        <taxon>Bacillota</taxon>
        <taxon>Bacilli</taxon>
        <taxon>Lactobacillales</taxon>
        <taxon>Lactobacillaceae</taxon>
        <taxon>Loigolactobacillus</taxon>
    </lineage>
</organism>
<dbReference type="InterPro" id="IPR005564">
    <property type="entry name" value="Major_capsid_GpE"/>
</dbReference>
<protein>
    <recommendedName>
        <fullName evidence="4">Major capsid protein</fullName>
    </recommendedName>
</protein>
<comment type="caution">
    <text evidence="2">The sequence shown here is derived from an EMBL/GenBank/DDBJ whole genome shotgun (WGS) entry which is preliminary data.</text>
</comment>
<dbReference type="AlphaFoldDB" id="J3JC82"/>
<sequence length="382" mass="40923">MPNIFSKIQSSDIAAYYTSTPDQEPPFLGPELFPVQKQLGMELSYIKGSNNTPVALNPSNFDVKVIPRGREGFAEVKNDMPFYKESKYIDEKTRQKLLLVQSTNNPAYQDVIINHIFADQAKLIKSAAVSREIAAMQALTTGKAIVSGNGVSHTYDYFMPDGNKVTATVAWDQKGSNPIKDIKDGKTYISRHTGATLSRAVMNQTTWDTLVANDTLKSTILANNANTSTAILLDSQVQAFMTANTGIQYVVYDKGYKDALGAFHQYIPDGTVVLMPQGNMGNTYFGTTPEEADLMGMNNVGNVSLVDTGVAITTMPHDDPVNVEIKVSQLTLPSFEMADSVYVLSGVVTPLANDGGTDASTSGTANSGGSAASGATSEAPKA</sequence>
<dbReference type="RefSeq" id="WP_003677560.1">
    <property type="nucleotide sequence ID" value="NZ_AKFP01000010.1"/>
</dbReference>
<dbReference type="STRING" id="1185325.A11Y_164511"/>
<feature type="region of interest" description="Disordered" evidence="1">
    <location>
        <begin position="358"/>
        <end position="382"/>
    </location>
</feature>
<dbReference type="Proteomes" id="UP000007271">
    <property type="component" value="Unassembled WGS sequence"/>
</dbReference>